<dbReference type="RefSeq" id="WP_245965580.1">
    <property type="nucleotide sequence ID" value="NZ_QPJK01000001.1"/>
</dbReference>
<name>A0A368Y8X1_9BURK</name>
<dbReference type="PANTHER" id="PTHR35272">
    <property type="entry name" value="THIOL:DISULFIDE INTERCHANGE PROTEIN DSBC-RELATED"/>
    <property type="match status" value="1"/>
</dbReference>
<dbReference type="PANTHER" id="PTHR35272:SF3">
    <property type="entry name" value="THIOL:DISULFIDE INTERCHANGE PROTEIN DSBC"/>
    <property type="match status" value="1"/>
</dbReference>
<evidence type="ECO:0000256" key="2">
    <source>
        <dbReference type="ARBA" id="ARBA00009813"/>
    </source>
</evidence>
<feature type="chain" id="PRO_5016478745" description="Thiol:disulfide interchange protein" evidence="7">
    <location>
        <begin position="26"/>
        <end position="271"/>
    </location>
</feature>
<evidence type="ECO:0000256" key="1">
    <source>
        <dbReference type="ARBA" id="ARBA00004418"/>
    </source>
</evidence>
<dbReference type="InterPro" id="IPR036249">
    <property type="entry name" value="Thioredoxin-like_sf"/>
</dbReference>
<evidence type="ECO:0000256" key="7">
    <source>
        <dbReference type="RuleBase" id="RU364038"/>
    </source>
</evidence>
<feature type="domain" description="Disulphide bond isomerase DsbC/G N-terminal" evidence="8">
    <location>
        <begin position="49"/>
        <end position="118"/>
    </location>
</feature>
<dbReference type="EMBL" id="QPJK01000001">
    <property type="protein sequence ID" value="RCW76721.1"/>
    <property type="molecule type" value="Genomic_DNA"/>
</dbReference>
<dbReference type="Pfam" id="PF13098">
    <property type="entry name" value="Thioredoxin_2"/>
    <property type="match status" value="1"/>
</dbReference>
<feature type="signal peptide" evidence="7">
    <location>
        <begin position="1"/>
        <end position="25"/>
    </location>
</feature>
<organism evidence="10 11">
    <name type="scientific">Pseudorhodoferax soli</name>
    <dbReference type="NCBI Taxonomy" id="545864"/>
    <lineage>
        <taxon>Bacteria</taxon>
        <taxon>Pseudomonadati</taxon>
        <taxon>Pseudomonadota</taxon>
        <taxon>Betaproteobacteria</taxon>
        <taxon>Burkholderiales</taxon>
        <taxon>Comamonadaceae</taxon>
    </lineage>
</organism>
<dbReference type="InterPro" id="IPR051470">
    <property type="entry name" value="Thiol:disulfide_interchange"/>
</dbReference>
<evidence type="ECO:0000259" key="9">
    <source>
        <dbReference type="Pfam" id="PF13098"/>
    </source>
</evidence>
<evidence type="ECO:0000256" key="5">
    <source>
        <dbReference type="ARBA" id="ARBA00023157"/>
    </source>
</evidence>
<evidence type="ECO:0000256" key="6">
    <source>
        <dbReference type="ARBA" id="ARBA00023284"/>
    </source>
</evidence>
<keyword evidence="5" id="KW-1015">Disulfide bond</keyword>
<reference evidence="10 11" key="1">
    <citation type="submission" date="2018-07" db="EMBL/GenBank/DDBJ databases">
        <title>Genomic Encyclopedia of Type Strains, Phase IV (KMG-IV): sequencing the most valuable type-strain genomes for metagenomic binning, comparative biology and taxonomic classification.</title>
        <authorList>
            <person name="Goeker M."/>
        </authorList>
    </citation>
    <scope>NUCLEOTIDE SEQUENCE [LARGE SCALE GENOMIC DNA]</scope>
    <source>
        <strain evidence="10 11">DSM 21634</strain>
    </source>
</reference>
<comment type="similarity">
    <text evidence="2 7">Belongs to the thioredoxin family. DsbC subfamily.</text>
</comment>
<proteinExistence type="inferred from homology"/>
<dbReference type="InterPro" id="IPR009094">
    <property type="entry name" value="DiS-bond_isomerase_DsbC/G_N_sf"/>
</dbReference>
<dbReference type="InterPro" id="IPR012336">
    <property type="entry name" value="Thioredoxin-like_fold"/>
</dbReference>
<dbReference type="Pfam" id="PF10411">
    <property type="entry name" value="DsbC_N"/>
    <property type="match status" value="1"/>
</dbReference>
<comment type="subcellular location">
    <subcellularLocation>
        <location evidence="1 7">Periplasm</location>
    </subcellularLocation>
</comment>
<evidence type="ECO:0000256" key="3">
    <source>
        <dbReference type="ARBA" id="ARBA00022729"/>
    </source>
</evidence>
<keyword evidence="3 7" id="KW-0732">Signal</keyword>
<keyword evidence="6 7" id="KW-0676">Redox-active center</keyword>
<keyword evidence="11" id="KW-1185">Reference proteome</keyword>
<dbReference type="Gene3D" id="3.40.30.10">
    <property type="entry name" value="Glutaredoxin"/>
    <property type="match status" value="1"/>
</dbReference>
<evidence type="ECO:0000313" key="10">
    <source>
        <dbReference type="EMBL" id="RCW76721.1"/>
    </source>
</evidence>
<dbReference type="CDD" id="cd03020">
    <property type="entry name" value="DsbA_DsbC_DsbG"/>
    <property type="match status" value="1"/>
</dbReference>
<dbReference type="SUPFAM" id="SSF54423">
    <property type="entry name" value="DsbC/DsbG N-terminal domain-like"/>
    <property type="match status" value="1"/>
</dbReference>
<comment type="caution">
    <text evidence="10">The sequence shown here is derived from an EMBL/GenBank/DDBJ whole genome shotgun (WGS) entry which is preliminary data.</text>
</comment>
<dbReference type="SUPFAM" id="SSF52833">
    <property type="entry name" value="Thioredoxin-like"/>
    <property type="match status" value="1"/>
</dbReference>
<dbReference type="Proteomes" id="UP000252884">
    <property type="component" value="Unassembled WGS sequence"/>
</dbReference>
<dbReference type="InterPro" id="IPR033954">
    <property type="entry name" value="DiS-bond_Isoase_DsbC/G"/>
</dbReference>
<feature type="domain" description="Thioredoxin-like fold" evidence="9">
    <location>
        <begin position="142"/>
        <end position="263"/>
    </location>
</feature>
<accession>A0A368Y8X1</accession>
<dbReference type="GO" id="GO:0042597">
    <property type="term" value="C:periplasmic space"/>
    <property type="evidence" value="ECO:0007669"/>
    <property type="project" value="UniProtKB-SubCell"/>
</dbReference>
<evidence type="ECO:0000313" key="11">
    <source>
        <dbReference type="Proteomes" id="UP000252884"/>
    </source>
</evidence>
<keyword evidence="4 7" id="KW-0574">Periplasm</keyword>
<dbReference type="Gene3D" id="3.10.450.70">
    <property type="entry name" value="Disulphide bond isomerase, DsbC/G, N-terminal"/>
    <property type="match status" value="1"/>
</dbReference>
<evidence type="ECO:0000256" key="4">
    <source>
        <dbReference type="ARBA" id="ARBA00022764"/>
    </source>
</evidence>
<evidence type="ECO:0000259" key="8">
    <source>
        <dbReference type="Pfam" id="PF10411"/>
    </source>
</evidence>
<dbReference type="AlphaFoldDB" id="A0A368Y8X1"/>
<protein>
    <recommendedName>
        <fullName evidence="7">Thiol:disulfide interchange protein</fullName>
    </recommendedName>
</protein>
<comment type="function">
    <text evidence="7">Required for disulfide bond formation in some periplasmic proteins. Acts by transferring its disulfide bond to other proteins and is reduced in the process.</text>
</comment>
<sequence length="271" mass="29296">MTNRFLRPQAALAALAMAVLLPACGKSDAPAAAATQAAPVVAAAAAPAAPANAEANIRQVLAQRLPQLPAIEEVTASPLPGLYEVRLAGAEIVYADAQGNFLLQGQIFDTQQRRNLTEDRINKLTALDFKELPLKDAFKLVRGDGKRKMAVFVDPNCGYCKRFERDMEKIDNVTIYLYLYPILGADSVAKAQHIWCAKDQAKTWSDWMVRNQAIPSAECDAAPVARNVALGRKHKITGTPTLLFTDGTRVPGAMPLDEVEKLLAAASSRKS</sequence>
<gene>
    <name evidence="10" type="ORF">DES41_1011330</name>
</gene>
<dbReference type="InterPro" id="IPR018950">
    <property type="entry name" value="DiS-bond_isomerase_DsbC/G_N"/>
</dbReference>